<dbReference type="PANTHER" id="PTHR48079">
    <property type="entry name" value="PROTEIN YEEZ"/>
    <property type="match status" value="1"/>
</dbReference>
<dbReference type="AlphaFoldDB" id="K6VGT1"/>
<dbReference type="RefSeq" id="WP_006591920.1">
    <property type="nucleotide sequence ID" value="NZ_BAHD01000019.1"/>
</dbReference>
<accession>K6VGT1</accession>
<keyword evidence="1" id="KW-0472">Membrane</keyword>
<protein>
    <recommendedName>
        <fullName evidence="2">NmrA-like domain-containing protein</fullName>
    </recommendedName>
</protein>
<evidence type="ECO:0000313" key="3">
    <source>
        <dbReference type="EMBL" id="GAB95388.1"/>
    </source>
</evidence>
<dbReference type="GO" id="GO:0005737">
    <property type="term" value="C:cytoplasm"/>
    <property type="evidence" value="ECO:0007669"/>
    <property type="project" value="TreeGrafter"/>
</dbReference>
<dbReference type="Proteomes" id="UP000008366">
    <property type="component" value="Unassembled WGS sequence"/>
</dbReference>
<dbReference type="PANTHER" id="PTHR48079:SF6">
    <property type="entry name" value="NAD(P)-BINDING DOMAIN-CONTAINING PROTEIN-RELATED"/>
    <property type="match status" value="1"/>
</dbReference>
<keyword evidence="1" id="KW-0812">Transmembrane</keyword>
<gene>
    <name evidence="3" type="ORF">KILIM_019_00400</name>
</gene>
<evidence type="ECO:0000259" key="2">
    <source>
        <dbReference type="Pfam" id="PF05368"/>
    </source>
</evidence>
<dbReference type="Gene3D" id="3.40.50.720">
    <property type="entry name" value="NAD(P)-binding Rossmann-like Domain"/>
    <property type="match status" value="1"/>
</dbReference>
<dbReference type="InterPro" id="IPR051783">
    <property type="entry name" value="NAD(P)-dependent_oxidoreduct"/>
</dbReference>
<dbReference type="GO" id="GO:0004029">
    <property type="term" value="F:aldehyde dehydrogenase (NAD+) activity"/>
    <property type="evidence" value="ECO:0007669"/>
    <property type="project" value="TreeGrafter"/>
</dbReference>
<dbReference type="Pfam" id="PF05368">
    <property type="entry name" value="NmrA"/>
    <property type="match status" value="1"/>
</dbReference>
<name>K6VGT1_9MICO</name>
<sequence>MARTALVTGATGTIGGALVPALLDAGWEVRVLTRHPDSLDRAWVDRVQVAEGDAADAAVLGRALHGADVAYYLLHSMDDEGDFVARDRALATGFADAAGEAGTRRIVYLSGLHPDGDLSPHLASRVEVGDILLASGVPTAVLQAGVVLGEGSASFAMLRHLTERLPVMIGPRWLTNRSQPIALADVVHYLVGAADLPPEVNRTIDIGMDEVLTYADMMRRYARVTGLRPRLVATVPVLTPWLASHWVGLITPVPAAIAKPLVGSLIHDAVRRETDAAALLGDPAGGLLGYDEAVRRALAGADPKRWGRRSALVGAALASVAVAGALSALALARPRHTLTPGIERKANA</sequence>
<evidence type="ECO:0000256" key="1">
    <source>
        <dbReference type="SAM" id="Phobius"/>
    </source>
</evidence>
<feature type="transmembrane region" description="Helical" evidence="1">
    <location>
        <begin position="311"/>
        <end position="332"/>
    </location>
</feature>
<dbReference type="InterPro" id="IPR008030">
    <property type="entry name" value="NmrA-like"/>
</dbReference>
<dbReference type="InterPro" id="IPR036291">
    <property type="entry name" value="NAD(P)-bd_dom_sf"/>
</dbReference>
<keyword evidence="4" id="KW-1185">Reference proteome</keyword>
<dbReference type="STRING" id="1184609.KILIM_019_00400"/>
<evidence type="ECO:0000313" key="4">
    <source>
        <dbReference type="Proteomes" id="UP000008366"/>
    </source>
</evidence>
<dbReference type="OrthoDB" id="9774199at2"/>
<dbReference type="eggNOG" id="COG0702">
    <property type="taxonomic scope" value="Bacteria"/>
</dbReference>
<dbReference type="EMBL" id="BAHD01000019">
    <property type="protein sequence ID" value="GAB95388.1"/>
    <property type="molecule type" value="Genomic_DNA"/>
</dbReference>
<comment type="caution">
    <text evidence="3">The sequence shown here is derived from an EMBL/GenBank/DDBJ whole genome shotgun (WGS) entry which is preliminary data.</text>
</comment>
<proteinExistence type="predicted"/>
<dbReference type="SUPFAM" id="SSF51735">
    <property type="entry name" value="NAD(P)-binding Rossmann-fold domains"/>
    <property type="match status" value="1"/>
</dbReference>
<reference evidence="3 4" key="1">
    <citation type="submission" date="2012-08" db="EMBL/GenBank/DDBJ databases">
        <title>Whole genome shotgun sequence of Kineosphaera limosa NBRC 100340.</title>
        <authorList>
            <person name="Yoshida I."/>
            <person name="Isaki S."/>
            <person name="Hosoyama A."/>
            <person name="Tsuchikane K."/>
            <person name="Katsumata H."/>
            <person name="Ando Y."/>
            <person name="Ohji S."/>
            <person name="Hamada M."/>
            <person name="Tamura T."/>
            <person name="Yamazoe A."/>
            <person name="Yamazaki S."/>
            <person name="Fujita N."/>
        </authorList>
    </citation>
    <scope>NUCLEOTIDE SEQUENCE [LARGE SCALE GENOMIC DNA]</scope>
    <source>
        <strain evidence="3 4">NBRC 100340</strain>
    </source>
</reference>
<feature type="domain" description="NmrA-like" evidence="2">
    <location>
        <begin position="3"/>
        <end position="149"/>
    </location>
</feature>
<organism evidence="3 4">
    <name type="scientific">Kineosphaera limosa NBRC 100340</name>
    <dbReference type="NCBI Taxonomy" id="1184609"/>
    <lineage>
        <taxon>Bacteria</taxon>
        <taxon>Bacillati</taxon>
        <taxon>Actinomycetota</taxon>
        <taxon>Actinomycetes</taxon>
        <taxon>Micrococcales</taxon>
        <taxon>Dermatophilaceae</taxon>
        <taxon>Kineosphaera</taxon>
    </lineage>
</organism>
<keyword evidence="1" id="KW-1133">Transmembrane helix</keyword>